<evidence type="ECO:0000256" key="3">
    <source>
        <dbReference type="ARBA" id="ARBA00022989"/>
    </source>
</evidence>
<comment type="subcellular location">
    <subcellularLocation>
        <location evidence="1">Nucleus inner membrane</location>
        <topology evidence="1">Multi-pass membrane protein</topology>
    </subcellularLocation>
</comment>
<feature type="region of interest" description="Disordered" evidence="6">
    <location>
        <begin position="344"/>
        <end position="368"/>
    </location>
</feature>
<proteinExistence type="predicted"/>
<evidence type="ECO:0000256" key="6">
    <source>
        <dbReference type="SAM" id="MobiDB-lite"/>
    </source>
</evidence>
<dbReference type="PANTHER" id="PTHR28538">
    <property type="entry name" value="INTEGRAL INNER NUCLEAR MEMBRANE PROTEIN IMA1"/>
    <property type="match status" value="1"/>
</dbReference>
<dbReference type="PANTHER" id="PTHR28538:SF1">
    <property type="entry name" value="INTEGRAL INNER NUCLEAR MEMBRANE PROTEIN IMA1"/>
    <property type="match status" value="1"/>
</dbReference>
<dbReference type="Pfam" id="PF09779">
    <property type="entry name" value="Ima1_N"/>
    <property type="match status" value="1"/>
</dbReference>
<keyword evidence="2 7" id="KW-0812">Transmembrane</keyword>
<dbReference type="Proteomes" id="UP000521872">
    <property type="component" value="Unassembled WGS sequence"/>
</dbReference>
<keyword evidence="5" id="KW-0539">Nucleus</keyword>
<evidence type="ECO:0000256" key="1">
    <source>
        <dbReference type="ARBA" id="ARBA00004473"/>
    </source>
</evidence>
<evidence type="ECO:0000256" key="2">
    <source>
        <dbReference type="ARBA" id="ARBA00022692"/>
    </source>
</evidence>
<name>A0A8H4R5A8_9AGAR</name>
<feature type="transmembrane region" description="Helical" evidence="7">
    <location>
        <begin position="487"/>
        <end position="509"/>
    </location>
</feature>
<feature type="transmembrane region" description="Helical" evidence="7">
    <location>
        <begin position="306"/>
        <end position="325"/>
    </location>
</feature>
<organism evidence="9 10">
    <name type="scientific">Agrocybe pediades</name>
    <dbReference type="NCBI Taxonomy" id="84607"/>
    <lineage>
        <taxon>Eukaryota</taxon>
        <taxon>Fungi</taxon>
        <taxon>Dikarya</taxon>
        <taxon>Basidiomycota</taxon>
        <taxon>Agaricomycotina</taxon>
        <taxon>Agaricomycetes</taxon>
        <taxon>Agaricomycetidae</taxon>
        <taxon>Agaricales</taxon>
        <taxon>Agaricineae</taxon>
        <taxon>Strophariaceae</taxon>
        <taxon>Agrocybe</taxon>
    </lineage>
</organism>
<keyword evidence="10" id="KW-1185">Reference proteome</keyword>
<feature type="transmembrane region" description="Helical" evidence="7">
    <location>
        <begin position="266"/>
        <end position="286"/>
    </location>
</feature>
<feature type="region of interest" description="Disordered" evidence="6">
    <location>
        <begin position="397"/>
        <end position="417"/>
    </location>
</feature>
<dbReference type="InterPro" id="IPR018617">
    <property type="entry name" value="Ima1_N"/>
</dbReference>
<accession>A0A8H4R5A8</accession>
<reference evidence="9 10" key="1">
    <citation type="submission" date="2019-12" db="EMBL/GenBank/DDBJ databases">
        <authorList>
            <person name="Floudas D."/>
            <person name="Bentzer J."/>
            <person name="Ahren D."/>
            <person name="Johansson T."/>
            <person name="Persson P."/>
            <person name="Tunlid A."/>
        </authorList>
    </citation>
    <scope>NUCLEOTIDE SEQUENCE [LARGE SCALE GENOMIC DNA]</scope>
    <source>
        <strain evidence="9 10">CBS 102.39</strain>
    </source>
</reference>
<keyword evidence="4 7" id="KW-0472">Membrane</keyword>
<evidence type="ECO:0000256" key="7">
    <source>
        <dbReference type="SAM" id="Phobius"/>
    </source>
</evidence>
<feature type="transmembrane region" description="Helical" evidence="7">
    <location>
        <begin position="219"/>
        <end position="238"/>
    </location>
</feature>
<sequence length="516" mass="59343">MPVLFKRQSNIQCFFCSSTVPIPQNTRNFKCPSCSCWNRYDEHGEIISDEPAMHEERLNSRSFMKRAAPRKDRIPTMYGPGPFCHTCQTNQMLIINLLSNYLPDPESSEYQSRLDMLPAYQESLHIRYPPVCDSCLPQVEEELRSKEQMARAKALGGYLSKGKDRKRRVSGTSAEKKELASDVLFWWKIRGFLWVSSLCVSVVGTLSAAYDLYPFSRLSFLRPILPLIVVMSLLWTAWDPTYAKFKFAQLQGRDVRIRGKQAYNRLQILAWFTRLCLSIIVSLRWFRARSPNIEVDAPEKSKRKVYLLLATFIEIMANTLSWYFLRIQQPPAIRLVDTQAHTYDRSRSGTPLPADLRSPTPSSRKFPTIPDADALLSMSLSSKPVITPRPHPVFGLPSLQSSLPATTPPQPQNKEDEMDWTPTNPVISHQQNETEDSYSWLRPQRFFAPEKPTGLEGLLQSTRIQDEPMPLDSSNQKKTLWNYLWDWRLSFTILLGILVALIACTLKWFGLITWVP</sequence>
<dbReference type="AlphaFoldDB" id="A0A8H4R5A8"/>
<evidence type="ECO:0000313" key="9">
    <source>
        <dbReference type="EMBL" id="KAF4623537.1"/>
    </source>
</evidence>
<comment type="caution">
    <text evidence="9">The sequence shown here is derived from an EMBL/GenBank/DDBJ whole genome shotgun (WGS) entry which is preliminary data.</text>
</comment>
<dbReference type="GO" id="GO:0034506">
    <property type="term" value="C:chromosome, centromeric core domain"/>
    <property type="evidence" value="ECO:0007669"/>
    <property type="project" value="TreeGrafter"/>
</dbReference>
<keyword evidence="3 7" id="KW-1133">Transmembrane helix</keyword>
<dbReference type="GO" id="GO:0034992">
    <property type="term" value="C:microtubule organizing center attachment site"/>
    <property type="evidence" value="ECO:0007669"/>
    <property type="project" value="TreeGrafter"/>
</dbReference>
<evidence type="ECO:0000256" key="4">
    <source>
        <dbReference type="ARBA" id="ARBA00023136"/>
    </source>
</evidence>
<dbReference type="EMBL" id="JAACJL010000001">
    <property type="protein sequence ID" value="KAF4623537.1"/>
    <property type="molecule type" value="Genomic_DNA"/>
</dbReference>
<dbReference type="GO" id="GO:0071765">
    <property type="term" value="P:nuclear inner membrane organization"/>
    <property type="evidence" value="ECO:0007669"/>
    <property type="project" value="InterPro"/>
</dbReference>
<evidence type="ECO:0000256" key="5">
    <source>
        <dbReference type="ARBA" id="ARBA00023242"/>
    </source>
</evidence>
<dbReference type="GO" id="GO:0044732">
    <property type="term" value="C:mitotic spindle pole body"/>
    <property type="evidence" value="ECO:0007669"/>
    <property type="project" value="TreeGrafter"/>
</dbReference>
<gene>
    <name evidence="9" type="ORF">D9613_002130</name>
</gene>
<evidence type="ECO:0000313" key="10">
    <source>
        <dbReference type="Proteomes" id="UP000521872"/>
    </source>
</evidence>
<feature type="transmembrane region" description="Helical" evidence="7">
    <location>
        <begin position="192"/>
        <end position="213"/>
    </location>
</feature>
<dbReference type="GO" id="GO:0005637">
    <property type="term" value="C:nuclear inner membrane"/>
    <property type="evidence" value="ECO:0007669"/>
    <property type="project" value="UniProtKB-SubCell"/>
</dbReference>
<evidence type="ECO:0000259" key="8">
    <source>
        <dbReference type="Pfam" id="PF09779"/>
    </source>
</evidence>
<feature type="domain" description="Ima1 N-terminal" evidence="8">
    <location>
        <begin position="11"/>
        <end position="139"/>
    </location>
</feature>
<dbReference type="InterPro" id="IPR042321">
    <property type="entry name" value="Ima1"/>
</dbReference>
<protein>
    <recommendedName>
        <fullName evidence="8">Ima1 N-terminal domain-containing protein</fullName>
    </recommendedName>
</protein>